<accession>A0A0U3T393</accession>
<name>A0A0U3T393_9ACTN</name>
<evidence type="ECO:0000313" key="4">
    <source>
        <dbReference type="Proteomes" id="UP000067689"/>
    </source>
</evidence>
<sequence>MADRDDRTPDDDGEARRSSDRDAFDAIVERLDLDLPFPLGVAQPAEPEPEPEPVELDDQPDPVDEQFYRHVRPGPARPLHRGRATAWAGLVGSPLLLVLATVGGSWLSRPVLLGAALTFVASAIYLIAQLPEHGPGQQDWPDDGAAL</sequence>
<feature type="region of interest" description="Disordered" evidence="1">
    <location>
        <begin position="38"/>
        <end position="66"/>
    </location>
</feature>
<gene>
    <name evidence="3" type="ORF">AERYTH_10655</name>
</gene>
<dbReference type="Proteomes" id="UP000067689">
    <property type="component" value="Chromosome"/>
</dbReference>
<feature type="region of interest" description="Disordered" evidence="1">
    <location>
        <begin position="1"/>
        <end position="23"/>
    </location>
</feature>
<keyword evidence="2" id="KW-0812">Transmembrane</keyword>
<keyword evidence="2" id="KW-0472">Membrane</keyword>
<dbReference type="RefSeq" id="WP_067858330.1">
    <property type="nucleotide sequence ID" value="NZ_CP011502.1"/>
</dbReference>
<keyword evidence="2" id="KW-1133">Transmembrane helix</keyword>
<feature type="compositionally biased region" description="Basic and acidic residues" evidence="1">
    <location>
        <begin position="14"/>
        <end position="23"/>
    </location>
</feature>
<feature type="transmembrane region" description="Helical" evidence="2">
    <location>
        <begin position="110"/>
        <end position="128"/>
    </location>
</feature>
<organism evidence="3 4">
    <name type="scientific">Aeromicrobium erythreum</name>
    <dbReference type="NCBI Taxonomy" id="2041"/>
    <lineage>
        <taxon>Bacteria</taxon>
        <taxon>Bacillati</taxon>
        <taxon>Actinomycetota</taxon>
        <taxon>Actinomycetes</taxon>
        <taxon>Propionibacteriales</taxon>
        <taxon>Nocardioidaceae</taxon>
        <taxon>Aeromicrobium</taxon>
    </lineage>
</organism>
<evidence type="ECO:0000256" key="1">
    <source>
        <dbReference type="SAM" id="MobiDB-lite"/>
    </source>
</evidence>
<dbReference type="KEGG" id="aer:AERYTH_10655"/>
<dbReference type="OrthoDB" id="3749021at2"/>
<evidence type="ECO:0000256" key="2">
    <source>
        <dbReference type="SAM" id="Phobius"/>
    </source>
</evidence>
<keyword evidence="4" id="KW-1185">Reference proteome</keyword>
<dbReference type="AlphaFoldDB" id="A0A0U3T393"/>
<proteinExistence type="predicted"/>
<dbReference type="STRING" id="2041.AERYTH_10655"/>
<dbReference type="EMBL" id="CP011502">
    <property type="protein sequence ID" value="ALX05128.1"/>
    <property type="molecule type" value="Genomic_DNA"/>
</dbReference>
<reference evidence="3 4" key="1">
    <citation type="journal article" date="1991" name="Int. J. Syst. Bacteriol.">
        <title>Description of the erythromycin-producing bacterium Arthrobacter sp. strain NRRL B-3381 as Aeromicrobium erythreum gen. nov., sp. nov.</title>
        <authorList>
            <person name="Miller E.S."/>
            <person name="Woese C.R."/>
            <person name="Brenner S."/>
        </authorList>
    </citation>
    <scope>NUCLEOTIDE SEQUENCE [LARGE SCALE GENOMIC DNA]</scope>
    <source>
        <strain evidence="3 4">AR18</strain>
    </source>
</reference>
<evidence type="ECO:0000313" key="3">
    <source>
        <dbReference type="EMBL" id="ALX05128.1"/>
    </source>
</evidence>
<protein>
    <submittedName>
        <fullName evidence="3">Uncharacterized protein</fullName>
    </submittedName>
</protein>
<feature type="transmembrane region" description="Helical" evidence="2">
    <location>
        <begin position="84"/>
        <end position="104"/>
    </location>
</feature>
<feature type="compositionally biased region" description="Acidic residues" evidence="1">
    <location>
        <begin position="47"/>
        <end position="64"/>
    </location>
</feature>